<organism evidence="3 4">
    <name type="scientific">Leptothoe kymatousa TAU-MAC 1615</name>
    <dbReference type="NCBI Taxonomy" id="2364775"/>
    <lineage>
        <taxon>Bacteria</taxon>
        <taxon>Bacillati</taxon>
        <taxon>Cyanobacteriota</taxon>
        <taxon>Cyanophyceae</taxon>
        <taxon>Nodosilineales</taxon>
        <taxon>Cymatolegaceae</taxon>
        <taxon>Leptothoe</taxon>
        <taxon>Leptothoe kymatousa</taxon>
    </lineage>
</organism>
<evidence type="ECO:0000256" key="1">
    <source>
        <dbReference type="SAM" id="MobiDB-lite"/>
    </source>
</evidence>
<evidence type="ECO:0000313" key="3">
    <source>
        <dbReference type="EMBL" id="MBT9311432.1"/>
    </source>
</evidence>
<evidence type="ECO:0000256" key="2">
    <source>
        <dbReference type="SAM" id="Phobius"/>
    </source>
</evidence>
<comment type="caution">
    <text evidence="3">The sequence shown here is derived from an EMBL/GenBank/DDBJ whole genome shotgun (WGS) entry which is preliminary data.</text>
</comment>
<keyword evidence="2" id="KW-0472">Membrane</keyword>
<proteinExistence type="predicted"/>
<name>A0ABS5Y0R1_9CYAN</name>
<keyword evidence="2" id="KW-0812">Transmembrane</keyword>
<gene>
    <name evidence="3" type="ORF">IXB28_04380</name>
</gene>
<keyword evidence="2" id="KW-1133">Transmembrane helix</keyword>
<feature type="region of interest" description="Disordered" evidence="1">
    <location>
        <begin position="39"/>
        <end position="58"/>
    </location>
</feature>
<keyword evidence="4" id="KW-1185">Reference proteome</keyword>
<accession>A0ABS5Y0R1</accession>
<feature type="transmembrane region" description="Helical" evidence="2">
    <location>
        <begin position="80"/>
        <end position="99"/>
    </location>
</feature>
<dbReference type="EMBL" id="JADOER010000004">
    <property type="protein sequence ID" value="MBT9311432.1"/>
    <property type="molecule type" value="Genomic_DNA"/>
</dbReference>
<dbReference type="Proteomes" id="UP001196661">
    <property type="component" value="Unassembled WGS sequence"/>
</dbReference>
<reference evidence="3 4" key="1">
    <citation type="journal article" date="2021" name="Mar. Drugs">
        <title>Genome Reduction and Secondary Metabolism of the Marine Sponge-Associated Cyanobacterium Leptothoe.</title>
        <authorList>
            <person name="Konstantinou D."/>
            <person name="Popin R.V."/>
            <person name="Fewer D.P."/>
            <person name="Sivonen K."/>
            <person name="Gkelis S."/>
        </authorList>
    </citation>
    <scope>NUCLEOTIDE SEQUENCE [LARGE SCALE GENOMIC DNA]</scope>
    <source>
        <strain evidence="3 4">TAU-MAC 1615</strain>
    </source>
</reference>
<sequence>MGFAVRVDADGARHNDGSSQSNLVSLHSPSHVAGAQSIPDAVHSPASKPSTPAEVKQLPTAPRLPLGLKLLVGLQQGSTIFTGGLVAAALVIYSWTVYLDKSVARAFRELEVLKVSTQQVTTVNETLKHSMAEQAESPTAGFKPFEPKRAIFLAPAPVRPSVEHAPMPEAPAPMSHPLGY</sequence>
<protein>
    <submittedName>
        <fullName evidence="3">Uncharacterized protein</fullName>
    </submittedName>
</protein>
<evidence type="ECO:0000313" key="4">
    <source>
        <dbReference type="Proteomes" id="UP001196661"/>
    </source>
</evidence>
<dbReference type="RefSeq" id="WP_215617317.1">
    <property type="nucleotide sequence ID" value="NZ_JADOER010000004.1"/>
</dbReference>